<dbReference type="InterPro" id="IPR003663">
    <property type="entry name" value="Sugar/inositol_transpt"/>
</dbReference>
<name>A0A9P8XX48_9PEZI</name>
<keyword evidence="4 8" id="KW-0812">Transmembrane</keyword>
<dbReference type="GO" id="GO:0016020">
    <property type="term" value="C:membrane"/>
    <property type="evidence" value="ECO:0007669"/>
    <property type="project" value="UniProtKB-SubCell"/>
</dbReference>
<evidence type="ECO:0000259" key="9">
    <source>
        <dbReference type="PROSITE" id="PS50850"/>
    </source>
</evidence>
<keyword evidence="3 7" id="KW-0813">Transport</keyword>
<organism evidence="10 11">
    <name type="scientific">Microdochium trichocladiopsis</name>
    <dbReference type="NCBI Taxonomy" id="1682393"/>
    <lineage>
        <taxon>Eukaryota</taxon>
        <taxon>Fungi</taxon>
        <taxon>Dikarya</taxon>
        <taxon>Ascomycota</taxon>
        <taxon>Pezizomycotina</taxon>
        <taxon>Sordariomycetes</taxon>
        <taxon>Xylariomycetidae</taxon>
        <taxon>Xylariales</taxon>
        <taxon>Microdochiaceae</taxon>
        <taxon>Microdochium</taxon>
    </lineage>
</organism>
<comment type="caution">
    <text evidence="10">The sequence shown here is derived from an EMBL/GenBank/DDBJ whole genome shotgun (WGS) entry which is preliminary data.</text>
</comment>
<proteinExistence type="inferred from homology"/>
<dbReference type="OrthoDB" id="6133115at2759"/>
<evidence type="ECO:0000256" key="5">
    <source>
        <dbReference type="ARBA" id="ARBA00022989"/>
    </source>
</evidence>
<comment type="subcellular location">
    <subcellularLocation>
        <location evidence="1">Membrane</location>
        <topology evidence="1">Multi-pass membrane protein</topology>
    </subcellularLocation>
</comment>
<dbReference type="Pfam" id="PF00083">
    <property type="entry name" value="Sugar_tr"/>
    <property type="match status" value="1"/>
</dbReference>
<dbReference type="EMBL" id="JAGTJQ010000011">
    <property type="protein sequence ID" value="KAH7018589.1"/>
    <property type="molecule type" value="Genomic_DNA"/>
</dbReference>
<keyword evidence="5 8" id="KW-1133">Transmembrane helix</keyword>
<feature type="transmembrane region" description="Helical" evidence="8">
    <location>
        <begin position="314"/>
        <end position="332"/>
    </location>
</feature>
<feature type="transmembrane region" description="Helical" evidence="8">
    <location>
        <begin position="121"/>
        <end position="142"/>
    </location>
</feature>
<evidence type="ECO:0000256" key="6">
    <source>
        <dbReference type="ARBA" id="ARBA00023136"/>
    </source>
</evidence>
<feature type="transmembrane region" description="Helical" evidence="8">
    <location>
        <begin position="368"/>
        <end position="387"/>
    </location>
</feature>
<evidence type="ECO:0000256" key="7">
    <source>
        <dbReference type="RuleBase" id="RU003346"/>
    </source>
</evidence>
<dbReference type="SUPFAM" id="SSF103473">
    <property type="entry name" value="MFS general substrate transporter"/>
    <property type="match status" value="1"/>
</dbReference>
<dbReference type="AlphaFoldDB" id="A0A9P8XX48"/>
<feature type="transmembrane region" description="Helical" evidence="8">
    <location>
        <begin position="154"/>
        <end position="173"/>
    </location>
</feature>
<evidence type="ECO:0000313" key="11">
    <source>
        <dbReference type="Proteomes" id="UP000756346"/>
    </source>
</evidence>
<evidence type="ECO:0000256" key="4">
    <source>
        <dbReference type="ARBA" id="ARBA00022692"/>
    </source>
</evidence>
<comment type="similarity">
    <text evidence="2 7">Belongs to the major facilitator superfamily. Sugar transporter (TC 2.A.1.1) family.</text>
</comment>
<dbReference type="PRINTS" id="PR00171">
    <property type="entry name" value="SUGRTRNSPORT"/>
</dbReference>
<dbReference type="FunFam" id="1.20.1250.20:FF:000117">
    <property type="entry name" value="MFS hexose transporter"/>
    <property type="match status" value="1"/>
</dbReference>
<dbReference type="Proteomes" id="UP000756346">
    <property type="component" value="Unassembled WGS sequence"/>
</dbReference>
<dbReference type="InterPro" id="IPR005829">
    <property type="entry name" value="Sugar_transporter_CS"/>
</dbReference>
<dbReference type="NCBIfam" id="TIGR00879">
    <property type="entry name" value="SP"/>
    <property type="match status" value="1"/>
</dbReference>
<dbReference type="GeneID" id="70190134"/>
<feature type="transmembrane region" description="Helical" evidence="8">
    <location>
        <begin position="60"/>
        <end position="84"/>
    </location>
</feature>
<evidence type="ECO:0000256" key="1">
    <source>
        <dbReference type="ARBA" id="ARBA00004141"/>
    </source>
</evidence>
<keyword evidence="11" id="KW-1185">Reference proteome</keyword>
<evidence type="ECO:0000256" key="3">
    <source>
        <dbReference type="ARBA" id="ARBA00022448"/>
    </source>
</evidence>
<dbReference type="Gene3D" id="1.20.1250.20">
    <property type="entry name" value="MFS general substrate transporter like domains"/>
    <property type="match status" value="1"/>
</dbReference>
<evidence type="ECO:0000256" key="8">
    <source>
        <dbReference type="SAM" id="Phobius"/>
    </source>
</evidence>
<sequence>MTAHSDNSGLRANTNLVKLYLLLIPGSLIISAAMGYDSSLMNGIQGVDRWIKYFGNPQGALLGIMNAILPLGAVFGTVPAAWIADHYGRRWTMLAGDIFMVVFSVIQTFSINVPMYMVSRFFIGFGVTIASSSAPMLAAELAHPSSRTTLTSMYNTLWYLGSIIAAWTTYGSIRIQSDWAWRLPTLLQIVPALVNMTSLYFLPESPRWLVGQDRQEEAREILITYHANGDRESQFAAAEFEEICEAIRLEKTVVSNASWKALITGRPNQHRTFLVFCCATFSQWSGAGLVSYYLAPVLRLIGIESEERITLINGILQIWNMLVAMTGANLVNRVGRRPIFLTATASMLCGMIAWTASGSVFAATRSEASGAGALTCIIFFISAYNICWNPLAVAYPVEIMPFSIRAKGVALLMGSIKGASFFNQFVNPIGLKSLTWKYYIVYCVWLSVALTVVYFMFPETKNHSLEEIADVFEKRHATSDESKVATLGQAEHVEVGEMKEATSNDVAQK</sequence>
<dbReference type="PROSITE" id="PS50850">
    <property type="entry name" value="MFS"/>
    <property type="match status" value="1"/>
</dbReference>
<evidence type="ECO:0000313" key="10">
    <source>
        <dbReference type="EMBL" id="KAH7018589.1"/>
    </source>
</evidence>
<dbReference type="PANTHER" id="PTHR48022:SF64">
    <property type="entry name" value="MAJOR FACILITATOR SUPERFAMILY (MFS) PROFILE DOMAIN-CONTAINING PROTEIN"/>
    <property type="match status" value="1"/>
</dbReference>
<keyword evidence="6 8" id="KW-0472">Membrane</keyword>
<evidence type="ECO:0000256" key="2">
    <source>
        <dbReference type="ARBA" id="ARBA00010992"/>
    </source>
</evidence>
<gene>
    <name evidence="10" type="ORF">B0I36DRAFT_377736</name>
</gene>
<dbReference type="PANTHER" id="PTHR48022">
    <property type="entry name" value="PLASTIDIC GLUCOSE TRANSPORTER 4"/>
    <property type="match status" value="1"/>
</dbReference>
<feature type="transmembrane region" description="Helical" evidence="8">
    <location>
        <begin position="339"/>
        <end position="362"/>
    </location>
</feature>
<reference evidence="10" key="1">
    <citation type="journal article" date="2021" name="Nat. Commun.">
        <title>Genetic determinants of endophytism in the Arabidopsis root mycobiome.</title>
        <authorList>
            <person name="Mesny F."/>
            <person name="Miyauchi S."/>
            <person name="Thiergart T."/>
            <person name="Pickel B."/>
            <person name="Atanasova L."/>
            <person name="Karlsson M."/>
            <person name="Huettel B."/>
            <person name="Barry K.W."/>
            <person name="Haridas S."/>
            <person name="Chen C."/>
            <person name="Bauer D."/>
            <person name="Andreopoulos W."/>
            <person name="Pangilinan J."/>
            <person name="LaButti K."/>
            <person name="Riley R."/>
            <person name="Lipzen A."/>
            <person name="Clum A."/>
            <person name="Drula E."/>
            <person name="Henrissat B."/>
            <person name="Kohler A."/>
            <person name="Grigoriev I.V."/>
            <person name="Martin F.M."/>
            <person name="Hacquard S."/>
        </authorList>
    </citation>
    <scope>NUCLEOTIDE SEQUENCE</scope>
    <source>
        <strain evidence="10">MPI-CAGE-CH-0230</strain>
    </source>
</reference>
<dbReference type="RefSeq" id="XP_046006856.1">
    <property type="nucleotide sequence ID" value="XM_046160588.1"/>
</dbReference>
<dbReference type="InterPro" id="IPR050360">
    <property type="entry name" value="MFS_Sugar_Transporters"/>
</dbReference>
<feature type="transmembrane region" description="Helical" evidence="8">
    <location>
        <begin position="438"/>
        <end position="457"/>
    </location>
</feature>
<dbReference type="InterPro" id="IPR020846">
    <property type="entry name" value="MFS_dom"/>
</dbReference>
<feature type="domain" description="Major facilitator superfamily (MFS) profile" evidence="9">
    <location>
        <begin position="23"/>
        <end position="461"/>
    </location>
</feature>
<dbReference type="PROSITE" id="PS00216">
    <property type="entry name" value="SUGAR_TRANSPORT_1"/>
    <property type="match status" value="1"/>
</dbReference>
<dbReference type="InterPro" id="IPR005828">
    <property type="entry name" value="MFS_sugar_transport-like"/>
</dbReference>
<dbReference type="GO" id="GO:0005351">
    <property type="term" value="F:carbohydrate:proton symporter activity"/>
    <property type="evidence" value="ECO:0007669"/>
    <property type="project" value="TreeGrafter"/>
</dbReference>
<protein>
    <submittedName>
        <fullName evidence="10">General substrate transporter</fullName>
    </submittedName>
</protein>
<dbReference type="InterPro" id="IPR036259">
    <property type="entry name" value="MFS_trans_sf"/>
</dbReference>
<accession>A0A9P8XX48</accession>
<feature type="transmembrane region" description="Helical" evidence="8">
    <location>
        <begin position="20"/>
        <end position="40"/>
    </location>
</feature>
<feature type="transmembrane region" description="Helical" evidence="8">
    <location>
        <begin position="273"/>
        <end position="294"/>
    </location>
</feature>